<evidence type="ECO:0000256" key="1">
    <source>
        <dbReference type="SAM" id="MobiDB-lite"/>
    </source>
</evidence>
<dbReference type="EMBL" id="CVQH01016668">
    <property type="protein sequence ID" value="CRK24106.1"/>
    <property type="molecule type" value="Genomic_DNA"/>
</dbReference>
<evidence type="ECO:0000313" key="3">
    <source>
        <dbReference type="Proteomes" id="UP000044602"/>
    </source>
</evidence>
<dbReference type="Proteomes" id="UP000044602">
    <property type="component" value="Unassembled WGS sequence"/>
</dbReference>
<feature type="compositionally biased region" description="Pro residues" evidence="1">
    <location>
        <begin position="227"/>
        <end position="241"/>
    </location>
</feature>
<feature type="compositionally biased region" description="Basic and acidic residues" evidence="1">
    <location>
        <begin position="378"/>
        <end position="394"/>
    </location>
</feature>
<feature type="region of interest" description="Disordered" evidence="1">
    <location>
        <begin position="187"/>
        <end position="249"/>
    </location>
</feature>
<dbReference type="STRING" id="100787.A0A0G4LQ41"/>
<reference evidence="2 3" key="1">
    <citation type="submission" date="2015-05" db="EMBL/GenBank/DDBJ databases">
        <authorList>
            <person name="Wang D.B."/>
            <person name="Wang M."/>
        </authorList>
    </citation>
    <scope>NUCLEOTIDE SEQUENCE [LARGE SCALE GENOMIC DNA]</scope>
    <source>
        <strain evidence="2">VL1</strain>
    </source>
</reference>
<sequence length="451" mass="49095">MPWSSQLSERNAANTGNSDWAWRPQAKVPKANYVTAKRPDAIQDALLTRLMSIPELSKYPETLGLVSDVMAFVDEQDDGGDITLAGGPSASKLDPYSKLLLSAKLEVTESTLVMAEAAKEEPESSAPDEKKYTETSKQKEDKKKDLVTKVMLGVKSGSVLFTFADDYDQFVKCFKNLVYLKNKIMTGHSGAPRKEYPKRKPSRPNNMSPSKPRPQNNASRFKSPSTKPHPPPNSPNLPGPPGSLGIPTVPASLPATPYVPPNSPNLPGLPGSLGIPTVPASLPNAAMPPIAAHPVSAPSLPFPPITIPKVGLPSIKVPPVKLPSFGLPKYGGNAGKTPYSSGNSAFKSHNRSRKPSLGPSSASYVKPMKGYWSPESIEVDRQLDGNPRNIEDPRLQPNQEQDNWKKSEEPQLNGKSAMYLPFRGPRGRYSKSLPQFSVERVPQFQPSYRED</sequence>
<protein>
    <submittedName>
        <fullName evidence="2">Uncharacterized protein</fullName>
    </submittedName>
</protein>
<organism evidence="2 3">
    <name type="scientific">Verticillium longisporum</name>
    <name type="common">Verticillium dahliae var. longisporum</name>
    <dbReference type="NCBI Taxonomy" id="100787"/>
    <lineage>
        <taxon>Eukaryota</taxon>
        <taxon>Fungi</taxon>
        <taxon>Dikarya</taxon>
        <taxon>Ascomycota</taxon>
        <taxon>Pezizomycotina</taxon>
        <taxon>Sordariomycetes</taxon>
        <taxon>Hypocreomycetidae</taxon>
        <taxon>Glomerellales</taxon>
        <taxon>Plectosphaerellaceae</taxon>
        <taxon>Verticillium</taxon>
    </lineage>
</organism>
<feature type="compositionally biased region" description="Polar residues" evidence="1">
    <location>
        <begin position="338"/>
        <end position="347"/>
    </location>
</feature>
<feature type="region of interest" description="Disordered" evidence="1">
    <location>
        <begin position="336"/>
        <end position="434"/>
    </location>
</feature>
<feature type="region of interest" description="Disordered" evidence="1">
    <location>
        <begin position="116"/>
        <end position="142"/>
    </location>
</feature>
<feature type="compositionally biased region" description="Polar residues" evidence="1">
    <location>
        <begin position="203"/>
        <end position="220"/>
    </location>
</feature>
<name>A0A0G4LQ41_VERLO</name>
<gene>
    <name evidence="2" type="ORF">BN1708_003797</name>
</gene>
<dbReference type="AlphaFoldDB" id="A0A0G4LQ41"/>
<feature type="compositionally biased region" description="Polar residues" evidence="1">
    <location>
        <begin position="1"/>
        <end position="18"/>
    </location>
</feature>
<accession>A0A0G4LQ41</accession>
<evidence type="ECO:0000313" key="2">
    <source>
        <dbReference type="EMBL" id="CRK24106.1"/>
    </source>
</evidence>
<feature type="region of interest" description="Disordered" evidence="1">
    <location>
        <begin position="1"/>
        <end position="21"/>
    </location>
</feature>
<keyword evidence="3" id="KW-1185">Reference proteome</keyword>
<proteinExistence type="predicted"/>
<feature type="compositionally biased region" description="Basic and acidic residues" evidence="1">
    <location>
        <begin position="117"/>
        <end position="142"/>
    </location>
</feature>